<dbReference type="STRING" id="1484053.SAMN05444274_105316"/>
<dbReference type="RefSeq" id="WP_073002209.1">
    <property type="nucleotide sequence ID" value="NZ_FQUM01000005.1"/>
</dbReference>
<dbReference type="EMBL" id="FQUM01000005">
    <property type="protein sequence ID" value="SHF46250.1"/>
    <property type="molecule type" value="Genomic_DNA"/>
</dbReference>
<reference evidence="2" key="1">
    <citation type="submission" date="2016-11" db="EMBL/GenBank/DDBJ databases">
        <authorList>
            <person name="Varghese N."/>
            <person name="Submissions S."/>
        </authorList>
    </citation>
    <scope>NUCLEOTIDE SEQUENCE [LARGE SCALE GENOMIC DNA]</scope>
    <source>
        <strain evidence="2">DSM 26910</strain>
    </source>
</reference>
<evidence type="ECO:0000313" key="1">
    <source>
        <dbReference type="EMBL" id="SHF46250.1"/>
    </source>
</evidence>
<dbReference type="Proteomes" id="UP000184164">
    <property type="component" value="Unassembled WGS sequence"/>
</dbReference>
<dbReference type="InterPro" id="IPR048012">
    <property type="entry name" value="BfmA-like_N"/>
</dbReference>
<proteinExistence type="predicted"/>
<dbReference type="NCBIfam" id="NF041200">
    <property type="entry name" value="mob_BfmA_Nterm"/>
    <property type="match status" value="1"/>
</dbReference>
<keyword evidence="2" id="KW-1185">Reference proteome</keyword>
<evidence type="ECO:0008006" key="3">
    <source>
        <dbReference type="Google" id="ProtNLM"/>
    </source>
</evidence>
<organism evidence="1 2">
    <name type="scientific">Mariniphaga anaerophila</name>
    <dbReference type="NCBI Taxonomy" id="1484053"/>
    <lineage>
        <taxon>Bacteria</taxon>
        <taxon>Pseudomonadati</taxon>
        <taxon>Bacteroidota</taxon>
        <taxon>Bacteroidia</taxon>
        <taxon>Marinilabiliales</taxon>
        <taxon>Prolixibacteraceae</taxon>
        <taxon>Mariniphaga</taxon>
    </lineage>
</organism>
<accession>A0A1M5BV13</accession>
<dbReference type="AlphaFoldDB" id="A0A1M5BV13"/>
<sequence>MGNQYRKTLFTTIGIDKETNVLVEKVCKRYSLKKGEVVKLAFQYLEKAHINPADAPESVKSELAKINKRQDDIIRFIRHYEEQQLNPMIRTSHSIATRFDDIAKTLENLILSQLEASREKQYSILQKISDQFGKHADAINNQSRQINALYQLQQKESLKLLKMVSLYTDLANCGVMDGKRKETLKTEITNLINSQ</sequence>
<dbReference type="OrthoDB" id="1043177at2"/>
<gene>
    <name evidence="1" type="ORF">SAMN05444274_105316</name>
</gene>
<name>A0A1M5BV13_9BACT</name>
<protein>
    <recommendedName>
        <fullName evidence="3">Clindamycin resistance transfer factor BtgA</fullName>
    </recommendedName>
</protein>
<evidence type="ECO:0000313" key="2">
    <source>
        <dbReference type="Proteomes" id="UP000184164"/>
    </source>
</evidence>